<feature type="domain" description="Guanylate cyclase" evidence="14">
    <location>
        <begin position="2019"/>
        <end position="2156"/>
    </location>
</feature>
<feature type="region of interest" description="Disordered" evidence="13">
    <location>
        <begin position="757"/>
        <end position="779"/>
    </location>
</feature>
<evidence type="ECO:0000256" key="6">
    <source>
        <dbReference type="ARBA" id="ARBA00022723"/>
    </source>
</evidence>
<dbReference type="Pfam" id="PF21187">
    <property type="entry name" value="CYAA_C"/>
    <property type="match status" value="1"/>
</dbReference>
<dbReference type="InterPro" id="IPR003591">
    <property type="entry name" value="Leu-rich_rpt_typical-subtyp"/>
</dbReference>
<dbReference type="CDD" id="cd17214">
    <property type="entry name" value="RA_CYR1_like"/>
    <property type="match status" value="1"/>
</dbReference>
<dbReference type="GO" id="GO:0004016">
    <property type="term" value="F:adenylate cyclase activity"/>
    <property type="evidence" value="ECO:0007669"/>
    <property type="project" value="UniProtKB-EC"/>
</dbReference>
<dbReference type="Pfam" id="PF00481">
    <property type="entry name" value="PP2C"/>
    <property type="match status" value="1"/>
</dbReference>
<dbReference type="InterPro" id="IPR000159">
    <property type="entry name" value="RA_dom"/>
</dbReference>
<dbReference type="EC" id="4.6.1.1" evidence="3"/>
<feature type="region of interest" description="Disordered" evidence="13">
    <location>
        <begin position="230"/>
        <end position="291"/>
    </location>
</feature>
<comment type="similarity">
    <text evidence="2">Belongs to the adenylyl cyclase class-3 family.</text>
</comment>
<feature type="compositionally biased region" description="Polar residues" evidence="13">
    <location>
        <begin position="363"/>
        <end position="376"/>
    </location>
</feature>
<dbReference type="SMART" id="SM00365">
    <property type="entry name" value="LRR_SD22"/>
    <property type="match status" value="6"/>
</dbReference>
<evidence type="ECO:0000256" key="13">
    <source>
        <dbReference type="SAM" id="MobiDB-lite"/>
    </source>
</evidence>
<dbReference type="PANTHER" id="PTHR48051">
    <property type="match status" value="1"/>
</dbReference>
<dbReference type="EMBL" id="KV454408">
    <property type="protein sequence ID" value="ODQ66423.1"/>
    <property type="molecule type" value="Genomic_DNA"/>
</dbReference>
<dbReference type="Gene3D" id="3.30.70.1230">
    <property type="entry name" value="Nucleotide cyclase"/>
    <property type="match status" value="1"/>
</dbReference>
<dbReference type="PROSITE" id="PS50200">
    <property type="entry name" value="RA"/>
    <property type="match status" value="1"/>
</dbReference>
<evidence type="ECO:0000256" key="11">
    <source>
        <dbReference type="ARBA" id="ARBA00032597"/>
    </source>
</evidence>
<evidence type="ECO:0000256" key="10">
    <source>
        <dbReference type="ARBA" id="ARBA00023239"/>
    </source>
</evidence>
<dbReference type="InterPro" id="IPR001932">
    <property type="entry name" value="PPM-type_phosphatase-like_dom"/>
</dbReference>
<reference evidence="17 18" key="1">
    <citation type="journal article" date="2016" name="Proc. Natl. Acad. Sci. U.S.A.">
        <title>Comparative genomics of biotechnologically important yeasts.</title>
        <authorList>
            <person name="Riley R."/>
            <person name="Haridas S."/>
            <person name="Wolfe K.H."/>
            <person name="Lopes M.R."/>
            <person name="Hittinger C.T."/>
            <person name="Goeker M."/>
            <person name="Salamov A.A."/>
            <person name="Wisecaver J.H."/>
            <person name="Long T.M."/>
            <person name="Calvey C.H."/>
            <person name="Aerts A.L."/>
            <person name="Barry K.W."/>
            <person name="Choi C."/>
            <person name="Clum A."/>
            <person name="Coughlan A.Y."/>
            <person name="Deshpande S."/>
            <person name="Douglass A.P."/>
            <person name="Hanson S.J."/>
            <person name="Klenk H.-P."/>
            <person name="LaButti K.M."/>
            <person name="Lapidus A."/>
            <person name="Lindquist E.A."/>
            <person name="Lipzen A.M."/>
            <person name="Meier-Kolthoff J.P."/>
            <person name="Ohm R.A."/>
            <person name="Otillar R.P."/>
            <person name="Pangilinan J.L."/>
            <person name="Peng Y."/>
            <person name="Rokas A."/>
            <person name="Rosa C.A."/>
            <person name="Scheuner C."/>
            <person name="Sibirny A.A."/>
            <person name="Slot J.C."/>
            <person name="Stielow J.B."/>
            <person name="Sun H."/>
            <person name="Kurtzman C.P."/>
            <person name="Blackwell M."/>
            <person name="Grigoriev I.V."/>
            <person name="Jeffries T.W."/>
        </authorList>
    </citation>
    <scope>NUCLEOTIDE SEQUENCE [LARGE SCALE GENOMIC DNA]</scope>
    <source>
        <strain evidence="17 18">DSM 6958</strain>
    </source>
</reference>
<feature type="compositionally biased region" description="Polar residues" evidence="13">
    <location>
        <begin position="59"/>
        <end position="79"/>
    </location>
</feature>
<dbReference type="InterPro" id="IPR001054">
    <property type="entry name" value="A/G_cyclase"/>
</dbReference>
<dbReference type="Pfam" id="PF00211">
    <property type="entry name" value="Guanylate_cyc"/>
    <property type="match status" value="1"/>
</dbReference>
<dbReference type="OrthoDB" id="2021138at2759"/>
<evidence type="ECO:0000256" key="8">
    <source>
        <dbReference type="ARBA" id="ARBA00022842"/>
    </source>
</evidence>
<dbReference type="STRING" id="857566.A0A1E3PLW2"/>
<dbReference type="InterPro" id="IPR036457">
    <property type="entry name" value="PPM-type-like_dom_sf"/>
</dbReference>
<evidence type="ECO:0000256" key="3">
    <source>
        <dbReference type="ARBA" id="ARBA00012201"/>
    </source>
</evidence>
<dbReference type="FunFam" id="3.80.10.10:FF:001164">
    <property type="entry name" value="GH01279p"/>
    <property type="match status" value="1"/>
</dbReference>
<dbReference type="PROSITE" id="PS50125">
    <property type="entry name" value="GUANYLATE_CYCLASE_2"/>
    <property type="match status" value="1"/>
</dbReference>
<dbReference type="InterPro" id="IPR048580">
    <property type="entry name" value="CYAA_C"/>
</dbReference>
<dbReference type="CDD" id="cd00143">
    <property type="entry name" value="PP2Cc"/>
    <property type="match status" value="1"/>
</dbReference>
<organism evidence="17 18">
    <name type="scientific">Nadsonia fulvescens var. elongata DSM 6958</name>
    <dbReference type="NCBI Taxonomy" id="857566"/>
    <lineage>
        <taxon>Eukaryota</taxon>
        <taxon>Fungi</taxon>
        <taxon>Dikarya</taxon>
        <taxon>Ascomycota</taxon>
        <taxon>Saccharomycotina</taxon>
        <taxon>Dipodascomycetes</taxon>
        <taxon>Dipodascales</taxon>
        <taxon>Dipodascales incertae sedis</taxon>
        <taxon>Nadsonia</taxon>
    </lineage>
</organism>
<dbReference type="CDD" id="cd07302">
    <property type="entry name" value="CHD"/>
    <property type="match status" value="1"/>
</dbReference>
<gene>
    <name evidence="17" type="ORF">NADFUDRAFT_82247</name>
</gene>
<keyword evidence="10" id="KW-0456">Lyase</keyword>
<evidence type="ECO:0000313" key="18">
    <source>
        <dbReference type="Proteomes" id="UP000095009"/>
    </source>
</evidence>
<feature type="compositionally biased region" description="Polar residues" evidence="13">
    <location>
        <begin position="233"/>
        <end position="248"/>
    </location>
</feature>
<proteinExistence type="inferred from homology"/>
<evidence type="ECO:0000259" key="15">
    <source>
        <dbReference type="PROSITE" id="PS50200"/>
    </source>
</evidence>
<comment type="catalytic activity">
    <reaction evidence="1">
        <text>ATP = 3',5'-cyclic AMP + diphosphate</text>
        <dbReference type="Rhea" id="RHEA:15389"/>
        <dbReference type="ChEBI" id="CHEBI:30616"/>
        <dbReference type="ChEBI" id="CHEBI:33019"/>
        <dbReference type="ChEBI" id="CHEBI:58165"/>
        <dbReference type="EC" id="4.6.1.1"/>
    </reaction>
</comment>
<dbReference type="PANTHER" id="PTHR48051:SF54">
    <property type="entry name" value="LEUCINE-RICH REPEAT-CONTAINING PROTEIN"/>
    <property type="match status" value="1"/>
</dbReference>
<protein>
    <recommendedName>
        <fullName evidence="4">Adenylate cyclase</fullName>
        <ecNumber evidence="3">4.6.1.1</ecNumber>
    </recommendedName>
    <alternativeName>
        <fullName evidence="11">ATP pyrophosphate-lyase</fullName>
    </alternativeName>
    <alternativeName>
        <fullName evidence="12">Adenylyl cyclase</fullName>
    </alternativeName>
</protein>
<feature type="region of interest" description="Disordered" evidence="13">
    <location>
        <begin position="31"/>
        <end position="101"/>
    </location>
</feature>
<evidence type="ECO:0000256" key="1">
    <source>
        <dbReference type="ARBA" id="ARBA00001593"/>
    </source>
</evidence>
<keyword evidence="18" id="KW-1185">Reference proteome</keyword>
<dbReference type="Gene3D" id="3.80.10.10">
    <property type="entry name" value="Ribonuclease Inhibitor"/>
    <property type="match status" value="3"/>
</dbReference>
<evidence type="ECO:0000313" key="17">
    <source>
        <dbReference type="EMBL" id="ODQ66423.1"/>
    </source>
</evidence>
<dbReference type="GO" id="GO:0005737">
    <property type="term" value="C:cytoplasm"/>
    <property type="evidence" value="ECO:0007669"/>
    <property type="project" value="TreeGrafter"/>
</dbReference>
<dbReference type="SUPFAM" id="SSF81606">
    <property type="entry name" value="PP2C-like"/>
    <property type="match status" value="1"/>
</dbReference>
<name>A0A1E3PLW2_9ASCO</name>
<evidence type="ECO:0000256" key="5">
    <source>
        <dbReference type="ARBA" id="ARBA00022614"/>
    </source>
</evidence>
<dbReference type="SMART" id="SM00044">
    <property type="entry name" value="CYCc"/>
    <property type="match status" value="1"/>
</dbReference>
<dbReference type="SUPFAM" id="SSF55073">
    <property type="entry name" value="Nucleotide cyclase"/>
    <property type="match status" value="1"/>
</dbReference>
<feature type="region of interest" description="Disordered" evidence="13">
    <location>
        <begin position="2405"/>
        <end position="2425"/>
    </location>
</feature>
<dbReference type="Proteomes" id="UP000095009">
    <property type="component" value="Unassembled WGS sequence"/>
</dbReference>
<keyword evidence="7" id="KW-0677">Repeat</keyword>
<feature type="compositionally biased region" description="Polar residues" evidence="13">
    <location>
        <begin position="392"/>
        <end position="407"/>
    </location>
</feature>
<dbReference type="GO" id="GO:0046872">
    <property type="term" value="F:metal ion binding"/>
    <property type="evidence" value="ECO:0007669"/>
    <property type="project" value="UniProtKB-KW"/>
</dbReference>
<feature type="domain" description="Ras-associating" evidence="15">
    <location>
        <begin position="824"/>
        <end position="914"/>
    </location>
</feature>
<evidence type="ECO:0000256" key="7">
    <source>
        <dbReference type="ARBA" id="ARBA00022737"/>
    </source>
</evidence>
<evidence type="ECO:0000256" key="9">
    <source>
        <dbReference type="ARBA" id="ARBA00022998"/>
    </source>
</evidence>
<dbReference type="InterPro" id="IPR050216">
    <property type="entry name" value="LRR_domain-containing"/>
</dbReference>
<keyword evidence="9" id="KW-0115">cAMP biosynthesis</keyword>
<feature type="region of interest" description="Disordered" evidence="13">
    <location>
        <begin position="363"/>
        <end position="447"/>
    </location>
</feature>
<evidence type="ECO:0000256" key="2">
    <source>
        <dbReference type="ARBA" id="ARBA00005381"/>
    </source>
</evidence>
<dbReference type="Gene3D" id="3.60.40.10">
    <property type="entry name" value="PPM-type phosphatase domain"/>
    <property type="match status" value="1"/>
</dbReference>
<dbReference type="SMART" id="SM00314">
    <property type="entry name" value="RA"/>
    <property type="match status" value="1"/>
</dbReference>
<evidence type="ECO:0000256" key="12">
    <source>
        <dbReference type="ARBA" id="ARBA00032637"/>
    </source>
</evidence>
<keyword evidence="8" id="KW-0460">Magnesium</keyword>
<dbReference type="InterPro" id="IPR055071">
    <property type="entry name" value="RA_PHLPP-like"/>
</dbReference>
<dbReference type="Pfam" id="PF23010">
    <property type="entry name" value="RA_3"/>
    <property type="match status" value="1"/>
</dbReference>
<dbReference type="InterPro" id="IPR032675">
    <property type="entry name" value="LRR_dom_sf"/>
</dbReference>
<sequence length="2425" mass="266362">MSEYTEAEAMARNQKWLNQAPQFHIPFEAPYSSSQVSTTTLSEDAVAPLDPAREVPTTRGPSIATNTNKSTITLQVNRDSNSRDSAPPSPRSTYVKPISALPIDYDSSRRTSTVSQASASSSGSTQRSLKKVFDFFHDNSSSEKIAPVHSANVNSVVSGPGGSGLTPLSRVSSTPSVNSTTIPLSTYPTASFINNSVTNNLSKMSTSAFGGEDKKKRHRFHLLSKRRNLPAQGDSTINDDQIPSTTPMTPYKSPINYISRPRTKSRMSHGETTLDHQGETVGQTDTDTASLTSLSDTNPQFAVVSNSNAKPQKSKRSLLGKFIHRKDSIGDLSDKEYNSDYPTSPSLINSPLHSPSISLSNINTYPFNSTDQNNDQLYPIEDNDAQDPLSRPSVSRTNSKFSLSGLTSFHRPHSDAPTNSHQIKGLRRERWGGGNSSTVNDEANLPPWSGAGIKPTKSHTSLLNLLPHSKAPARLSSVSTISSSMQTSPMSPMTFSTATSPITTMAIPTATSATSSPATTSISALTNSTPVSTTVITPESLELPEKPLWALDTDLEHMAGIVNPEHNHKKSMALSNTGMISESMPLSENNSQGFKFNYDGPDENEDTDVDTEEHMDDVANDNTANFDDQNKTDTIIDVNYEISTAADANIDYDADTRSVSTSSISQGGGEHWTAPESWAVEEISLPPIRQEDDNTPRSVLNYNDDFTTNKGLLSSNELDDDNYSLSPFSSSARLSDVTLGNVSMRTMANNNAKNSIVSTNAKPNVSTSDSLNDANELNDSNGIMSTAVTTIAPPPYGQPDTLPSPDFVNGRKSSTNEAIKPPHSIAFIRIFRHDGSFSTVSCFMDTTVAELLQILSRKFFLPSIAGYQLTITVGGLTRLMSTNEYPLVIQRRLLKSVGYRSSDRLSEMGREDLSYLCKFKFSKRHVQNFNDNDLDTNNGTMDINGEFESVNSANTVDFKNVQLANHGLQIVPILFYKHAAKIESLDVSKNPFISVPLDFIQSCSNLCHVNFSHNRVRNFPLNLIQTGRLKSLNLSCNYLAELPESIFDNLANLTSLQLQGNMIMSLPASFSRLSSIKCLNLSSNNLLAFPEVICQLDTLEDITLSFNQITSVPPSIAKLAKLQCLALDNNRLTKQLPSTFTALKCLRKVDISNNQLQNVDNLALLPSLEVLKASGNSITYMVNNSSSKIQSLMMDRNPITMVSCNIPLSNLSTLNLSRAKLASFTDNFLEKTPSLEKLILDRNHFVSLPAELCALKRLSYLSCASNNLANIPTEIGQLSNLRYLDIHSNNLRKLPEEVWNLAELAYLNVSSNLLDAFPKQNFHSASISSTDTLYRLNNATAATSVTTSSNDIPSSSFDTAPKHNSGEFDADYELKFACRPSSFSLASTTLSPMETSRRGSIIPPPLSLTASPKMGGISDNGNVGSKVSLPTNPFGNSNQTRSSVLLKNLDNPSGGSGNGRPHQNLANSLRVLIIADNRLTDDSFEEISLLNSLQVLNMSYNELVDIPYGAFGRFNQLTELYLSGNMMTSLPADDLENLDTLVLLYVNGNKLHSLPAELGKISHLAVLDVGSNQLKYNISNWPYDWNWNFNLELQYLNFSGNKRLEIKRSNYNNQFVSVRGSEITDLSDFTVLNELKTLGLMDVTLTTTSVPDQSENCRVRTYGSEIHSMPYGLADCLGNNRENLSNIDMVIERFRGNENEVIVGLFDGLNENSENGNRVSKLLQETFGKAFTEELKKMRDNDTVSDALYRAFLSTNKEIGLAALTPANERAGTAPSAHRSITASHLNTDDGFTGSCATICYINEQSLYVANVGDTTAILATSDGQYQVVTTDHTLTNPVEQARIRASGGLISPDAKLDGIVGVSRAFGFYNIIPYIMTAPDIVERTITESDELLIMANKELWQYMNHETAVDIARTEKGDPMLAAQKLRDFAIAYGASDKIMVICLAVGGSRRSKQHRDKIKAISGGAYSLYGNTMSSQGSDDDIYPLFKRKRDKSLLPEDSNLARLGGEVDPPVGELAMVFTDIKNSTIMWETYPTAMRSAIKIHNSVMRRQLRIVGGYEVKTEGDAFMVSFPTPVSALLWCLFVQSQLLVADWPTEMLDSTETCEIEDDNQNILYRGLSVRMGIHWGAPVCERDPITRRMDYFGPMVNRASRVSAVADGGQIMVSADFLSEMRRLEIIYKRTQESGQMIYEAYGDEALGLKITKGMKMLESVGWVVKEVGESKLKGLENPEFLSLVFSKQLAGRMSFTTPPDPLLTEHPRDNSPEMVFPNQRQLLLGGEITVKSLFVLRDLSLRLEHLCSNFNGSKTYNKTSRPSEAARKNMGLSLVSRTAPGNEPDLALLLEHIITRIENSILNMSLRLTINRSGANNGGLLRDMGPNNISVDSIIGLLHQLKINLDTADAHQNETEQSPQSFCNFDDDYEV</sequence>
<dbReference type="InterPro" id="IPR001611">
    <property type="entry name" value="Leu-rich_rpt"/>
</dbReference>
<keyword evidence="6" id="KW-0479">Metal-binding</keyword>
<evidence type="ECO:0000256" key="4">
    <source>
        <dbReference type="ARBA" id="ARBA00021420"/>
    </source>
</evidence>
<evidence type="ECO:0000259" key="16">
    <source>
        <dbReference type="PROSITE" id="PS51746"/>
    </source>
</evidence>
<dbReference type="SMART" id="SM00364">
    <property type="entry name" value="LRR_BAC"/>
    <property type="match status" value="11"/>
</dbReference>
<dbReference type="PROSITE" id="PS51746">
    <property type="entry name" value="PPM_2"/>
    <property type="match status" value="1"/>
</dbReference>
<feature type="compositionally biased region" description="Polar residues" evidence="13">
    <location>
        <begin position="31"/>
        <end position="42"/>
    </location>
</feature>
<dbReference type="SUPFAM" id="SSF52058">
    <property type="entry name" value="L domain-like"/>
    <property type="match status" value="2"/>
</dbReference>
<keyword evidence="5" id="KW-0433">Leucine-rich repeat</keyword>
<feature type="compositionally biased region" description="Basic and acidic residues" evidence="13">
    <location>
        <begin position="268"/>
        <end position="278"/>
    </location>
</feature>
<evidence type="ECO:0000259" key="14">
    <source>
        <dbReference type="PROSITE" id="PS50125"/>
    </source>
</evidence>
<dbReference type="GO" id="GO:0035556">
    <property type="term" value="P:intracellular signal transduction"/>
    <property type="evidence" value="ECO:0007669"/>
    <property type="project" value="InterPro"/>
</dbReference>
<dbReference type="SMART" id="SM00369">
    <property type="entry name" value="LRR_TYP"/>
    <property type="match status" value="12"/>
</dbReference>
<accession>A0A1E3PLW2</accession>
<dbReference type="PROSITE" id="PS51450">
    <property type="entry name" value="LRR"/>
    <property type="match status" value="3"/>
</dbReference>
<feature type="domain" description="PPM-type phosphatase" evidence="16">
    <location>
        <begin position="1670"/>
        <end position="1948"/>
    </location>
</feature>
<dbReference type="FunFam" id="3.80.10.10:FF:000220">
    <property type="entry name" value="Adenylate cyclase AcyA"/>
    <property type="match status" value="1"/>
</dbReference>
<dbReference type="Pfam" id="PF13855">
    <property type="entry name" value="LRR_8"/>
    <property type="match status" value="4"/>
</dbReference>
<dbReference type="GO" id="GO:0006171">
    <property type="term" value="P:cAMP biosynthetic process"/>
    <property type="evidence" value="ECO:0007669"/>
    <property type="project" value="UniProtKB-KW"/>
</dbReference>
<dbReference type="SMART" id="SM00332">
    <property type="entry name" value="PP2Cc"/>
    <property type="match status" value="1"/>
</dbReference>
<dbReference type="InterPro" id="IPR029787">
    <property type="entry name" value="Nucleotide_cyclase"/>
</dbReference>